<feature type="region of interest" description="Disordered" evidence="7">
    <location>
        <begin position="177"/>
        <end position="197"/>
    </location>
</feature>
<dbReference type="InterPro" id="IPR011993">
    <property type="entry name" value="PH-like_dom_sf"/>
</dbReference>
<dbReference type="Gene3D" id="2.60.200.20">
    <property type="match status" value="1"/>
</dbReference>
<feature type="domain" description="Kinesin motor" evidence="9">
    <location>
        <begin position="9"/>
        <end position="374"/>
    </location>
</feature>
<dbReference type="Pfam" id="PF00225">
    <property type="entry name" value="Kinesin"/>
    <property type="match status" value="1"/>
</dbReference>
<dbReference type="InterPro" id="IPR008984">
    <property type="entry name" value="SMAD_FHA_dom_sf"/>
</dbReference>
<dbReference type="GO" id="GO:0008017">
    <property type="term" value="F:microtubule binding"/>
    <property type="evidence" value="ECO:0007669"/>
    <property type="project" value="InterPro"/>
</dbReference>
<keyword evidence="11" id="KW-1185">Reference proteome</keyword>
<feature type="binding site" evidence="5">
    <location>
        <begin position="103"/>
        <end position="110"/>
    </location>
    <ligand>
        <name>ATP</name>
        <dbReference type="ChEBI" id="CHEBI:30616"/>
    </ligand>
</feature>
<feature type="region of interest" description="Disordered" evidence="7">
    <location>
        <begin position="662"/>
        <end position="691"/>
    </location>
</feature>
<organism evidence="10 11">
    <name type="scientific">Aphanomyces euteiches</name>
    <dbReference type="NCBI Taxonomy" id="100861"/>
    <lineage>
        <taxon>Eukaryota</taxon>
        <taxon>Sar</taxon>
        <taxon>Stramenopiles</taxon>
        <taxon>Oomycota</taxon>
        <taxon>Saprolegniomycetes</taxon>
        <taxon>Saprolegniales</taxon>
        <taxon>Verrucalvaceae</taxon>
        <taxon>Aphanomyces</taxon>
    </lineage>
</organism>
<dbReference type="InterPro" id="IPR019821">
    <property type="entry name" value="Kinesin_motor_CS"/>
</dbReference>
<evidence type="ECO:0008006" key="12">
    <source>
        <dbReference type="Google" id="ProtNLM"/>
    </source>
</evidence>
<proteinExistence type="inferred from homology"/>
<feature type="coiled-coil region" evidence="6">
    <location>
        <begin position="382"/>
        <end position="409"/>
    </location>
</feature>
<dbReference type="SMART" id="SM00129">
    <property type="entry name" value="KISc"/>
    <property type="match status" value="1"/>
</dbReference>
<gene>
    <name evidence="10" type="ORF">Ae201684_003324</name>
</gene>
<accession>A0A6G0XMF9</accession>
<evidence type="ECO:0000256" key="3">
    <source>
        <dbReference type="ARBA" id="ARBA00023054"/>
    </source>
</evidence>
<dbReference type="PROSITE" id="PS00411">
    <property type="entry name" value="KINESIN_MOTOR_1"/>
    <property type="match status" value="1"/>
</dbReference>
<feature type="compositionally biased region" description="Basic and acidic residues" evidence="7">
    <location>
        <begin position="674"/>
        <end position="691"/>
    </location>
</feature>
<dbReference type="SUPFAM" id="SSF50729">
    <property type="entry name" value="PH domain-like"/>
    <property type="match status" value="1"/>
</dbReference>
<reference evidence="10 11" key="1">
    <citation type="submission" date="2019-07" db="EMBL/GenBank/DDBJ databases">
        <title>Genomics analysis of Aphanomyces spp. identifies a new class of oomycete effector associated with host adaptation.</title>
        <authorList>
            <person name="Gaulin E."/>
        </authorList>
    </citation>
    <scope>NUCLEOTIDE SEQUENCE [LARGE SCALE GENOMIC DNA]</scope>
    <source>
        <strain evidence="10 11">ATCC 201684</strain>
    </source>
</reference>
<dbReference type="PROSITE" id="PS50067">
    <property type="entry name" value="KINESIN_MOTOR_2"/>
    <property type="match status" value="1"/>
</dbReference>
<dbReference type="SUPFAM" id="SSF49879">
    <property type="entry name" value="SMAD/FHA domain"/>
    <property type="match status" value="1"/>
</dbReference>
<keyword evidence="3 6" id="KW-0175">Coiled coil</keyword>
<evidence type="ECO:0000256" key="5">
    <source>
        <dbReference type="PROSITE-ProRule" id="PRU00283"/>
    </source>
</evidence>
<dbReference type="Proteomes" id="UP000481153">
    <property type="component" value="Unassembled WGS sequence"/>
</dbReference>
<evidence type="ECO:0000259" key="9">
    <source>
        <dbReference type="PROSITE" id="PS50067"/>
    </source>
</evidence>
<evidence type="ECO:0000313" key="11">
    <source>
        <dbReference type="Proteomes" id="UP000481153"/>
    </source>
</evidence>
<dbReference type="PRINTS" id="PR00380">
    <property type="entry name" value="KINESINHEAVY"/>
</dbReference>
<protein>
    <recommendedName>
        <fullName evidence="12">Kinesin motor domain-containing protein</fullName>
    </recommendedName>
</protein>
<dbReference type="InterPro" id="IPR027417">
    <property type="entry name" value="P-loop_NTPase"/>
</dbReference>
<dbReference type="SMART" id="SM00233">
    <property type="entry name" value="PH"/>
    <property type="match status" value="1"/>
</dbReference>
<feature type="domain" description="PH" evidence="8">
    <location>
        <begin position="1211"/>
        <end position="1309"/>
    </location>
</feature>
<evidence type="ECO:0000256" key="6">
    <source>
        <dbReference type="SAM" id="Coils"/>
    </source>
</evidence>
<dbReference type="InterPro" id="IPR001752">
    <property type="entry name" value="Kinesin_motor_dom"/>
</dbReference>
<keyword evidence="2 5" id="KW-0067">ATP-binding</keyword>
<dbReference type="Pfam" id="PF00169">
    <property type="entry name" value="PH"/>
    <property type="match status" value="1"/>
</dbReference>
<dbReference type="InterPro" id="IPR036961">
    <property type="entry name" value="Kinesin_motor_dom_sf"/>
</dbReference>
<keyword evidence="1 5" id="KW-0547">Nucleotide-binding</keyword>
<dbReference type="PANTHER" id="PTHR47117">
    <property type="entry name" value="STAR-RELATED LIPID TRANSFER PROTEIN 9"/>
    <property type="match status" value="1"/>
</dbReference>
<dbReference type="Gene3D" id="2.30.29.30">
    <property type="entry name" value="Pleckstrin-homology domain (PH domain)/Phosphotyrosine-binding domain (PTB)"/>
    <property type="match status" value="1"/>
</dbReference>
<name>A0A6G0XMF9_9STRA</name>
<dbReference type="VEuPathDB" id="FungiDB:AeMF1_017639"/>
<sequence length="1316" mass="146742">MATESSTCAIRVVVRVRPMSEKETASGQVAIVETASNALTVRQPPNCRNEIKETGPPRTFQFDHCYGDAECEKNVQQTIFEDIGRDLVENAFNGFNCSVFAYGQTGSGKTYTMVGDKTDAGKGLIPRICEALFDAIETAKTNDQDAEQHKPLYSVQMNYCEIYKEKVKDLLEETRVSRGNSNAQPMSPSSGDNDSSRHLRVREHPVHGPFVEGLVTRTVASYAEIEEELLAGQKLRTVAATLMNPTSSRSHAIFTIIFTQTRVDPSTHCAHEKTSKICLVDLAGSERSDTSGTSGERLKEASMINKSLFTLGRVISSLGAKERIPYRDSTLTWLLKESLGGNAKTTMLAMVSPSSENYDETLSTLRYAESAKKIINRVVVNEDQNAAIIRQLRQQIEDLKAQLLNTQRRRSSETSAGLVKSLLEREEMLGQLERETKQQQKAVHLPSQHPSLINLQEDLLEDEPLAHVVKPGVTVLGTDPSAYSKESHRAGDSVVGDLIRQQSDVQAVHSMSFVHDTENIFALHAKVFNDKGFLTIEPWPNALVLVNDVAITSFTPLKHRDRVQIGKQHIFRVFVPSEAAFRRESSHVDNQTDEANALCEQANIPFRFQRADSNEVAVVLANGDASGITWERSVFAERLETLRSLKAERADYDTLLTHLGLPNDHPVSTSNASTEKETSEDMSDKNSSSDDMEHLTIEVPQEDDDPFFQVRSNAVRLMGKARLYFGFDSTKSLEVKELQAMDRVVSVFDPVGIHVASITLELSLKPAEKPNKSSQDATTKWQVQVQWKEVRFYIPNAPEGIYVTFNAMDKTKSSSTPKATSLTGVFSLMHVFTTDVSCPKQQPAWQVLRDEFMSMDVWGWGKIPASPPSPLLIKSSSAHLTSPRRVSPIKMDVFVSVDVEERMQDGLYAPVTVKEDGTLRLSQNSSRRIVVRIVQADQRPFCFQSISQVRIAPAQNVKESTPFEAASALGSATLGGFFKRFGPKETQAPADDWTSWTTLPVRTPSLVDPEGRSIVCVLKWESKSSEAISLKGHRRVFHVALALETSLSTVPVIISTKFTTKTLAKLKRETAWWAREQVSRMHRLGHWYAVDVGHQDAGRHEVVAEKLLDHFGQGIEKLQLHQTMERFRQQIVTEINALGGVVSPDRLANMSNESFQVRQQCNEWVVVSSKYPDLVLHATSGVAMSYPNARDAPFPYLSQAISDPNPLDPYAGEMSGYLMLLNTAMAWNRRWFVLQRPLLYCYKTFAKHDVVGVMDISKCECSVEKASSLFPFSFRVTSFADKSALTWHLQASTADEMKVWTVALTSRAKTTTDATE</sequence>
<evidence type="ECO:0000256" key="4">
    <source>
        <dbReference type="ARBA" id="ARBA00023175"/>
    </source>
</evidence>
<dbReference type="Gene3D" id="3.40.850.10">
    <property type="entry name" value="Kinesin motor domain"/>
    <property type="match status" value="1"/>
</dbReference>
<evidence type="ECO:0000256" key="2">
    <source>
        <dbReference type="ARBA" id="ARBA00022840"/>
    </source>
</evidence>
<comment type="caution">
    <text evidence="10">The sequence shown here is derived from an EMBL/GenBank/DDBJ whole genome shotgun (WGS) entry which is preliminary data.</text>
</comment>
<dbReference type="InterPro" id="IPR001849">
    <property type="entry name" value="PH_domain"/>
</dbReference>
<dbReference type="EMBL" id="VJMJ01000036">
    <property type="protein sequence ID" value="KAF0741649.1"/>
    <property type="molecule type" value="Genomic_DNA"/>
</dbReference>
<dbReference type="GO" id="GO:0005524">
    <property type="term" value="F:ATP binding"/>
    <property type="evidence" value="ECO:0007669"/>
    <property type="project" value="UniProtKB-UniRule"/>
</dbReference>
<evidence type="ECO:0000313" key="10">
    <source>
        <dbReference type="EMBL" id="KAF0741649.1"/>
    </source>
</evidence>
<feature type="compositionally biased region" description="Polar residues" evidence="7">
    <location>
        <begin position="177"/>
        <end position="193"/>
    </location>
</feature>
<dbReference type="GO" id="GO:0003777">
    <property type="term" value="F:microtubule motor activity"/>
    <property type="evidence" value="ECO:0007669"/>
    <property type="project" value="InterPro"/>
</dbReference>
<evidence type="ECO:0000259" key="8">
    <source>
        <dbReference type="PROSITE" id="PS50003"/>
    </source>
</evidence>
<dbReference type="GO" id="GO:0010970">
    <property type="term" value="P:transport along microtubule"/>
    <property type="evidence" value="ECO:0007669"/>
    <property type="project" value="UniProtKB-ARBA"/>
</dbReference>
<keyword evidence="4 5" id="KW-0505">Motor protein</keyword>
<dbReference type="SUPFAM" id="SSF52540">
    <property type="entry name" value="P-loop containing nucleoside triphosphate hydrolases"/>
    <property type="match status" value="1"/>
</dbReference>
<dbReference type="PROSITE" id="PS50003">
    <property type="entry name" value="PH_DOMAIN"/>
    <property type="match status" value="1"/>
</dbReference>
<evidence type="ECO:0000256" key="1">
    <source>
        <dbReference type="ARBA" id="ARBA00022741"/>
    </source>
</evidence>
<evidence type="ECO:0000256" key="7">
    <source>
        <dbReference type="SAM" id="MobiDB-lite"/>
    </source>
</evidence>
<comment type="similarity">
    <text evidence="5">Belongs to the TRAFAC class myosin-kinesin ATPase superfamily. Kinesin family.</text>
</comment>